<sequence length="323" mass="36909">MLINCVAYQNGKKLADLPIEQIHDYLARPNCFVWVAIRDPDDDELQHMTEQFRLHELAVEDARHGHQRPKLEEYDGMLFCALQLLDCDGGGDLLVGEMDLFVGHNYVLSLRNRSQQGFQNVRARCEHEPQLLRFGAGFVFYALVDSVVDRYFSVVHRLEDELEEIEERLFARGDAGQRTIHDLYLLKRKLVTVSHAVVPLNEAVARLHGGRVPEVCRPVQDYYRDVDDHLARITRTLDSLRDMLATAIQVNLAMISLDESAVSKKLASYAALFAVPTTIAGIYGMNFQNMPELKTSVGYPLALLAMLVLDLLLWWRFKRVGWL</sequence>
<dbReference type="RefSeq" id="WP_085277059.1">
    <property type="nucleotide sequence ID" value="NZ_FXAG01000017.1"/>
</dbReference>
<dbReference type="GO" id="GO:0015095">
    <property type="term" value="F:magnesium ion transmembrane transporter activity"/>
    <property type="evidence" value="ECO:0007669"/>
    <property type="project" value="TreeGrafter"/>
</dbReference>
<dbReference type="CDD" id="cd12830">
    <property type="entry name" value="MtCorA-like"/>
    <property type="match status" value="1"/>
</dbReference>
<dbReference type="PANTHER" id="PTHR46494">
    <property type="entry name" value="CORA FAMILY METAL ION TRANSPORTER (EUROFUNG)"/>
    <property type="match status" value="1"/>
</dbReference>
<dbReference type="Gene3D" id="3.30.460.20">
    <property type="entry name" value="CorA soluble domain-like"/>
    <property type="match status" value="1"/>
</dbReference>
<evidence type="ECO:0000256" key="5">
    <source>
        <dbReference type="ARBA" id="ARBA00022692"/>
    </source>
</evidence>
<feature type="transmembrane region" description="Helical" evidence="12">
    <location>
        <begin position="297"/>
        <end position="315"/>
    </location>
</feature>
<keyword evidence="6" id="KW-0460">Magnesium</keyword>
<reference evidence="14" key="1">
    <citation type="submission" date="2017-04" db="EMBL/GenBank/DDBJ databases">
        <authorList>
            <person name="Varghese N."/>
            <person name="Submissions S."/>
        </authorList>
    </citation>
    <scope>NUCLEOTIDE SEQUENCE [LARGE SCALE GENOMIC DNA]</scope>
    <source>
        <strain evidence="14">DSM 22618</strain>
    </source>
</reference>
<comment type="similarity">
    <text evidence="2">Belongs to the CorA metal ion transporter (MIT) (TC 1.A.35) family.</text>
</comment>
<evidence type="ECO:0000256" key="12">
    <source>
        <dbReference type="SAM" id="Phobius"/>
    </source>
</evidence>
<evidence type="ECO:0000256" key="8">
    <source>
        <dbReference type="ARBA" id="ARBA00023065"/>
    </source>
</evidence>
<dbReference type="InterPro" id="IPR045863">
    <property type="entry name" value="CorA_TM1_TM2"/>
</dbReference>
<evidence type="ECO:0000256" key="2">
    <source>
        <dbReference type="ARBA" id="ARBA00009765"/>
    </source>
</evidence>
<evidence type="ECO:0000256" key="1">
    <source>
        <dbReference type="ARBA" id="ARBA00004651"/>
    </source>
</evidence>
<organism evidence="13 14">
    <name type="scientific">Pseudogulbenkiania subflava DSM 22618</name>
    <dbReference type="NCBI Taxonomy" id="1123014"/>
    <lineage>
        <taxon>Bacteria</taxon>
        <taxon>Pseudomonadati</taxon>
        <taxon>Pseudomonadota</taxon>
        <taxon>Betaproteobacteria</taxon>
        <taxon>Neisseriales</taxon>
        <taxon>Chromobacteriaceae</taxon>
        <taxon>Pseudogulbenkiania</taxon>
    </lineage>
</organism>
<evidence type="ECO:0000256" key="11">
    <source>
        <dbReference type="ARBA" id="ARBA00045497"/>
    </source>
</evidence>
<evidence type="ECO:0000256" key="4">
    <source>
        <dbReference type="ARBA" id="ARBA00022475"/>
    </source>
</evidence>
<dbReference type="InterPro" id="IPR002523">
    <property type="entry name" value="MgTranspt_CorA/ZnTranspt_ZntB"/>
</dbReference>
<dbReference type="EMBL" id="FXAG01000017">
    <property type="protein sequence ID" value="SMF38720.1"/>
    <property type="molecule type" value="Genomic_DNA"/>
</dbReference>
<evidence type="ECO:0000313" key="14">
    <source>
        <dbReference type="Proteomes" id="UP000192920"/>
    </source>
</evidence>
<name>A0A1Y6C055_9NEIS</name>
<keyword evidence="9 12" id="KW-0472">Membrane</keyword>
<evidence type="ECO:0000256" key="3">
    <source>
        <dbReference type="ARBA" id="ARBA00022448"/>
    </source>
</evidence>
<keyword evidence="3" id="KW-0813">Transport</keyword>
<evidence type="ECO:0000256" key="9">
    <source>
        <dbReference type="ARBA" id="ARBA00023136"/>
    </source>
</evidence>
<keyword evidence="4" id="KW-1003">Cell membrane</keyword>
<feature type="transmembrane region" description="Helical" evidence="12">
    <location>
        <begin position="266"/>
        <end position="285"/>
    </location>
</feature>
<dbReference type="PANTHER" id="PTHR46494:SF1">
    <property type="entry name" value="CORA FAMILY METAL ION TRANSPORTER (EUROFUNG)"/>
    <property type="match status" value="1"/>
</dbReference>
<accession>A0A1Y6C055</accession>
<evidence type="ECO:0000256" key="10">
    <source>
        <dbReference type="ARBA" id="ARBA00034269"/>
    </source>
</evidence>
<dbReference type="STRING" id="1123014.SAMN02745746_02924"/>
<dbReference type="FunFam" id="1.20.58.340:FF:000004">
    <property type="entry name" value="Magnesium transport protein CorA"/>
    <property type="match status" value="1"/>
</dbReference>
<dbReference type="Gene3D" id="1.20.58.340">
    <property type="entry name" value="Magnesium transport protein CorA, transmembrane region"/>
    <property type="match status" value="2"/>
</dbReference>
<keyword evidence="8" id="KW-0406">Ion transport</keyword>
<evidence type="ECO:0000313" key="13">
    <source>
        <dbReference type="EMBL" id="SMF38720.1"/>
    </source>
</evidence>
<dbReference type="Pfam" id="PF01544">
    <property type="entry name" value="CorA"/>
    <property type="match status" value="1"/>
</dbReference>
<dbReference type="GO" id="GO:0000287">
    <property type="term" value="F:magnesium ion binding"/>
    <property type="evidence" value="ECO:0007669"/>
    <property type="project" value="TreeGrafter"/>
</dbReference>
<dbReference type="GO" id="GO:0015087">
    <property type="term" value="F:cobalt ion transmembrane transporter activity"/>
    <property type="evidence" value="ECO:0007669"/>
    <property type="project" value="TreeGrafter"/>
</dbReference>
<comment type="function">
    <text evidence="11">Mediates influx of magnesium ions. Alternates between open and closed states. Activated by low cytoplasmic Mg(2+) levels. Inactive when cytoplasmic Mg(2+) levels are high.</text>
</comment>
<proteinExistence type="inferred from homology"/>
<dbReference type="SUPFAM" id="SSF143865">
    <property type="entry name" value="CorA soluble domain-like"/>
    <property type="match status" value="1"/>
</dbReference>
<keyword evidence="14" id="KW-1185">Reference proteome</keyword>
<keyword evidence="7 12" id="KW-1133">Transmembrane helix</keyword>
<dbReference type="SUPFAM" id="SSF144083">
    <property type="entry name" value="Magnesium transport protein CorA, transmembrane region"/>
    <property type="match status" value="1"/>
</dbReference>
<dbReference type="Proteomes" id="UP000192920">
    <property type="component" value="Unassembled WGS sequence"/>
</dbReference>
<dbReference type="GO" id="GO:0005886">
    <property type="term" value="C:plasma membrane"/>
    <property type="evidence" value="ECO:0007669"/>
    <property type="project" value="UniProtKB-SubCell"/>
</dbReference>
<evidence type="ECO:0000256" key="7">
    <source>
        <dbReference type="ARBA" id="ARBA00022989"/>
    </source>
</evidence>
<protein>
    <submittedName>
        <fullName evidence="13">Magnesium transporter</fullName>
    </submittedName>
</protein>
<dbReference type="GO" id="GO:0050897">
    <property type="term" value="F:cobalt ion binding"/>
    <property type="evidence" value="ECO:0007669"/>
    <property type="project" value="TreeGrafter"/>
</dbReference>
<evidence type="ECO:0000256" key="6">
    <source>
        <dbReference type="ARBA" id="ARBA00022842"/>
    </source>
</evidence>
<gene>
    <name evidence="13" type="ORF">SAMN02745746_02924</name>
</gene>
<dbReference type="AlphaFoldDB" id="A0A1Y6C055"/>
<comment type="catalytic activity">
    <reaction evidence="10">
        <text>Mg(2+)(in) = Mg(2+)(out)</text>
        <dbReference type="Rhea" id="RHEA:29827"/>
        <dbReference type="ChEBI" id="CHEBI:18420"/>
    </reaction>
</comment>
<comment type="subcellular location">
    <subcellularLocation>
        <location evidence="1">Cell membrane</location>
        <topology evidence="1">Multi-pass membrane protein</topology>
    </subcellularLocation>
</comment>
<dbReference type="InterPro" id="IPR045861">
    <property type="entry name" value="CorA_cytoplasmic_dom"/>
</dbReference>
<keyword evidence="5 12" id="KW-0812">Transmembrane</keyword>